<feature type="chain" id="PRO_5047495963" evidence="1">
    <location>
        <begin position="19"/>
        <end position="160"/>
    </location>
</feature>
<reference evidence="3 4" key="1">
    <citation type="submission" date="2024-01" db="EMBL/GenBank/DDBJ databases">
        <title>Niabella digestum sp. nov., isolated from waste digestion system.</title>
        <authorList>
            <person name="Zhang L."/>
        </authorList>
    </citation>
    <scope>NUCLEOTIDE SEQUENCE [LARGE SCALE GENOMIC DNA]</scope>
    <source>
        <strain evidence="3 4">A18</strain>
    </source>
</reference>
<dbReference type="InterPro" id="IPR036249">
    <property type="entry name" value="Thioredoxin-like_sf"/>
</dbReference>
<dbReference type="PROSITE" id="PS51352">
    <property type="entry name" value="THIOREDOXIN_2"/>
    <property type="match status" value="1"/>
</dbReference>
<keyword evidence="4" id="KW-1185">Reference proteome</keyword>
<keyword evidence="1" id="KW-0732">Signal</keyword>
<feature type="signal peptide" evidence="1">
    <location>
        <begin position="1"/>
        <end position="18"/>
    </location>
</feature>
<organism evidence="3 4">
    <name type="scientific">Niabella digestorum</name>
    <dbReference type="NCBI Taxonomy" id="3117701"/>
    <lineage>
        <taxon>Bacteria</taxon>
        <taxon>Pseudomonadati</taxon>
        <taxon>Bacteroidota</taxon>
        <taxon>Chitinophagia</taxon>
        <taxon>Chitinophagales</taxon>
        <taxon>Chitinophagaceae</taxon>
        <taxon>Niabella</taxon>
    </lineage>
</organism>
<name>A0ABU7RFX5_9BACT</name>
<accession>A0ABU7RFX5</accession>
<evidence type="ECO:0000313" key="3">
    <source>
        <dbReference type="EMBL" id="MEE6186905.1"/>
    </source>
</evidence>
<gene>
    <name evidence="3" type="ORF">V2H41_06430</name>
</gene>
<comment type="caution">
    <text evidence="3">The sequence shown here is derived from an EMBL/GenBank/DDBJ whole genome shotgun (WGS) entry which is preliminary data.</text>
</comment>
<dbReference type="Pfam" id="PF00578">
    <property type="entry name" value="AhpC-TSA"/>
    <property type="match status" value="1"/>
</dbReference>
<dbReference type="EMBL" id="JAZGLY010000003">
    <property type="protein sequence ID" value="MEE6186905.1"/>
    <property type="molecule type" value="Genomic_DNA"/>
</dbReference>
<proteinExistence type="predicted"/>
<protein>
    <submittedName>
        <fullName evidence="3">Redoxin domain-containing protein</fullName>
    </submittedName>
</protein>
<dbReference type="SUPFAM" id="SSF52833">
    <property type="entry name" value="Thioredoxin-like"/>
    <property type="match status" value="1"/>
</dbReference>
<dbReference type="Proteomes" id="UP001357452">
    <property type="component" value="Unassembled WGS sequence"/>
</dbReference>
<evidence type="ECO:0000259" key="2">
    <source>
        <dbReference type="PROSITE" id="PS51352"/>
    </source>
</evidence>
<dbReference type="InterPro" id="IPR013766">
    <property type="entry name" value="Thioredoxin_domain"/>
</dbReference>
<dbReference type="InterPro" id="IPR000866">
    <property type="entry name" value="AhpC/TSA"/>
</dbReference>
<dbReference type="RefSeq" id="WP_330974314.1">
    <property type="nucleotide sequence ID" value="NZ_JAZGLY010000003.1"/>
</dbReference>
<evidence type="ECO:0000256" key="1">
    <source>
        <dbReference type="SAM" id="SignalP"/>
    </source>
</evidence>
<dbReference type="Gene3D" id="3.40.30.10">
    <property type="entry name" value="Glutaredoxin"/>
    <property type="match status" value="1"/>
</dbReference>
<evidence type="ECO:0000313" key="4">
    <source>
        <dbReference type="Proteomes" id="UP001357452"/>
    </source>
</evidence>
<sequence>MRYLLLVILFAVSLTSQAQPMYLKQKTPPPAVLLLPDSTTKWNLKAKLDKNKPLFLIFFSPDCDHCKHETEEIIKNIDKFKGIQIVMATTMPFDAMKKFAEKYKLEQHGITVGRDIAYVIPPYYEMKSLPYLAFYDKNKVLISTFEGSLAIPTILKTFGR</sequence>
<feature type="domain" description="Thioredoxin" evidence="2">
    <location>
        <begin position="23"/>
        <end position="160"/>
    </location>
</feature>